<feature type="compositionally biased region" description="Low complexity" evidence="8">
    <location>
        <begin position="254"/>
        <end position="275"/>
    </location>
</feature>
<dbReference type="InterPro" id="IPR008883">
    <property type="entry name" value="UEV_N"/>
</dbReference>
<feature type="domain" description="SB" evidence="9">
    <location>
        <begin position="457"/>
        <end position="525"/>
    </location>
</feature>
<dbReference type="SUPFAM" id="SSF140111">
    <property type="entry name" value="Endosomal sorting complex assembly domain"/>
    <property type="match status" value="1"/>
</dbReference>
<evidence type="ECO:0000256" key="5">
    <source>
        <dbReference type="ARBA" id="ARBA00022927"/>
    </source>
</evidence>
<dbReference type="PROSITE" id="PS51312">
    <property type="entry name" value="SB"/>
    <property type="match status" value="1"/>
</dbReference>
<dbReference type="OMA" id="YMNFPQP"/>
<gene>
    <name evidence="11" type="ORF">ARMOST_03671</name>
</gene>
<protein>
    <recommendedName>
        <fullName evidence="13">UEV domain-containing protein</fullName>
    </recommendedName>
</protein>
<dbReference type="GO" id="GO:0043130">
    <property type="term" value="F:ubiquitin binding"/>
    <property type="evidence" value="ECO:0007669"/>
    <property type="project" value="TreeGrafter"/>
</dbReference>
<feature type="compositionally biased region" description="Pro residues" evidence="8">
    <location>
        <begin position="352"/>
        <end position="361"/>
    </location>
</feature>
<evidence type="ECO:0000256" key="2">
    <source>
        <dbReference type="ARBA" id="ARBA00009594"/>
    </source>
</evidence>
<dbReference type="GO" id="GO:0043162">
    <property type="term" value="P:ubiquitin-dependent protein catabolic process via the multivesicular body sorting pathway"/>
    <property type="evidence" value="ECO:0007669"/>
    <property type="project" value="UniProtKB-ARBA"/>
</dbReference>
<reference evidence="12" key="1">
    <citation type="journal article" date="2017" name="Nat. Ecol. Evol.">
        <title>Genome expansion and lineage-specific genetic innovations in the forest pathogenic fungi Armillaria.</title>
        <authorList>
            <person name="Sipos G."/>
            <person name="Prasanna A.N."/>
            <person name="Walter M.C."/>
            <person name="O'Connor E."/>
            <person name="Balint B."/>
            <person name="Krizsan K."/>
            <person name="Kiss B."/>
            <person name="Hess J."/>
            <person name="Varga T."/>
            <person name="Slot J."/>
            <person name="Riley R."/>
            <person name="Boka B."/>
            <person name="Rigling D."/>
            <person name="Barry K."/>
            <person name="Lee J."/>
            <person name="Mihaltcheva S."/>
            <person name="LaButti K."/>
            <person name="Lipzen A."/>
            <person name="Waldron R."/>
            <person name="Moloney N.M."/>
            <person name="Sperisen C."/>
            <person name="Kredics L."/>
            <person name="Vagvoelgyi C."/>
            <person name="Patrignani A."/>
            <person name="Fitzpatrick D."/>
            <person name="Nagy I."/>
            <person name="Doyle S."/>
            <person name="Anderson J.B."/>
            <person name="Grigoriev I.V."/>
            <person name="Gueldener U."/>
            <person name="Muensterkoetter M."/>
            <person name="Nagy L.G."/>
        </authorList>
    </citation>
    <scope>NUCLEOTIDE SEQUENCE [LARGE SCALE GENOMIC DNA]</scope>
    <source>
        <strain evidence="12">C18/9</strain>
    </source>
</reference>
<dbReference type="OrthoDB" id="306304at2759"/>
<dbReference type="PANTHER" id="PTHR23306:SF3">
    <property type="entry name" value="TUMOR SUPPRESSOR PROTEIN 101"/>
    <property type="match status" value="1"/>
</dbReference>
<evidence type="ECO:0008006" key="13">
    <source>
        <dbReference type="Google" id="ProtNLM"/>
    </source>
</evidence>
<comment type="similarity">
    <text evidence="2">Belongs to the ubiquitin-conjugating enzyme family. UEV subfamily.</text>
</comment>
<feature type="domain" description="UEV" evidence="10">
    <location>
        <begin position="11"/>
        <end position="156"/>
    </location>
</feature>
<keyword evidence="12" id="KW-1185">Reference proteome</keyword>
<evidence type="ECO:0000313" key="12">
    <source>
        <dbReference type="Proteomes" id="UP000219338"/>
    </source>
</evidence>
<evidence type="ECO:0000259" key="10">
    <source>
        <dbReference type="PROSITE" id="PS51322"/>
    </source>
</evidence>
<name>A0A284QV58_ARMOS</name>
<dbReference type="Gene3D" id="6.10.140.820">
    <property type="match status" value="1"/>
</dbReference>
<evidence type="ECO:0000259" key="9">
    <source>
        <dbReference type="PROSITE" id="PS51312"/>
    </source>
</evidence>
<feature type="compositionally biased region" description="Pro residues" evidence="8">
    <location>
        <begin position="188"/>
        <end position="200"/>
    </location>
</feature>
<evidence type="ECO:0000256" key="3">
    <source>
        <dbReference type="ARBA" id="ARBA00022448"/>
    </source>
</evidence>
<dbReference type="PANTHER" id="PTHR23306">
    <property type="entry name" value="TUMOR SUSCEPTIBILITY GENE 101 PROTEIN-RELATED"/>
    <property type="match status" value="1"/>
</dbReference>
<dbReference type="GO" id="GO:0006886">
    <property type="term" value="P:intracellular protein transport"/>
    <property type="evidence" value="ECO:0007669"/>
    <property type="project" value="UniProtKB-ARBA"/>
</dbReference>
<feature type="compositionally biased region" description="Pro residues" evidence="8">
    <location>
        <begin position="318"/>
        <end position="329"/>
    </location>
</feature>
<dbReference type="InterPro" id="IPR017916">
    <property type="entry name" value="SB_dom"/>
</dbReference>
<accession>A0A284QV58</accession>
<dbReference type="GO" id="GO:0072666">
    <property type="term" value="P:establishment of protein localization to vacuole"/>
    <property type="evidence" value="ECO:0007669"/>
    <property type="project" value="UniProtKB-ARBA"/>
</dbReference>
<evidence type="ECO:0000313" key="11">
    <source>
        <dbReference type="EMBL" id="SJL00358.1"/>
    </source>
</evidence>
<dbReference type="InterPro" id="IPR016135">
    <property type="entry name" value="UBQ-conjugating_enzyme/RWD"/>
</dbReference>
<dbReference type="PROSITE" id="PS51322">
    <property type="entry name" value="UEV"/>
    <property type="match status" value="1"/>
</dbReference>
<keyword evidence="6" id="KW-0175">Coiled coil</keyword>
<sequence>MGGPWNSGGVGRSLNYTCGQLAQPARKERVYSDTDAALSRYPSLRPKSDVYTYDDGRTQLLLCLHGLIPISYRGASYNIPVAIWLTRDYPAQPPIVYVVPTSDMLVKAGKCIDVSGRCNIEYTQNWSRKSEGCSLSGLVESLQDYFSREPPVYAKPKQVARPPSGSPQYAQKPPPPLPTSTRPEQPSSQPPNRPVLPPKPGYASRFTSHSPSPSRSSPVLSSPVGKSMILESRPPPSLPSHPRVDLEVPRSPPADRSSSVSISSPIPSISPPQSQFRFHDARSSGPPPRPPPPAIAPPPNLPPNFTNTLPPHALTQPLQPPGVSPPPPVLNLLDEESVDISSSGPVQGPSTFSPPPRPPNPELLRLHDQVHQKLTSELASLAQALSLDAERLRAQQSDLLLGEPAIRDEMARLEAVRDVCRNVSGRMRSTVDQTERNMSELRRKGDPEVDELVCSTTIVHNQLINLVAEDNAIEDTIYHLHRALNSGRIDLERFLRTTRILAEEQFMKRALIEKIQSGVPMSMSMGSPWS</sequence>
<proteinExistence type="inferred from homology"/>
<dbReference type="GO" id="GO:0000813">
    <property type="term" value="C:ESCRT I complex"/>
    <property type="evidence" value="ECO:0007669"/>
    <property type="project" value="TreeGrafter"/>
</dbReference>
<dbReference type="Gene3D" id="3.10.110.10">
    <property type="entry name" value="Ubiquitin Conjugating Enzyme"/>
    <property type="match status" value="1"/>
</dbReference>
<evidence type="ECO:0000256" key="8">
    <source>
        <dbReference type="SAM" id="MobiDB-lite"/>
    </source>
</evidence>
<evidence type="ECO:0000256" key="1">
    <source>
        <dbReference type="ARBA" id="ARBA00004177"/>
    </source>
</evidence>
<comment type="subcellular location">
    <subcellularLocation>
        <location evidence="1">Endosome</location>
    </subcellularLocation>
</comment>
<dbReference type="CDD" id="cd11685">
    <property type="entry name" value="UEV_TSG101-like"/>
    <property type="match status" value="1"/>
</dbReference>
<dbReference type="EMBL" id="FUEG01000002">
    <property type="protein sequence ID" value="SJL00358.1"/>
    <property type="molecule type" value="Genomic_DNA"/>
</dbReference>
<organism evidence="11 12">
    <name type="scientific">Armillaria ostoyae</name>
    <name type="common">Armillaria root rot fungus</name>
    <dbReference type="NCBI Taxonomy" id="47428"/>
    <lineage>
        <taxon>Eukaryota</taxon>
        <taxon>Fungi</taxon>
        <taxon>Dikarya</taxon>
        <taxon>Basidiomycota</taxon>
        <taxon>Agaricomycotina</taxon>
        <taxon>Agaricomycetes</taxon>
        <taxon>Agaricomycetidae</taxon>
        <taxon>Agaricales</taxon>
        <taxon>Marasmiineae</taxon>
        <taxon>Physalacriaceae</taxon>
        <taxon>Armillaria</taxon>
    </lineage>
</organism>
<dbReference type="AlphaFoldDB" id="A0A284QV58"/>
<feature type="compositionally biased region" description="Low complexity" evidence="8">
    <location>
        <begin position="208"/>
        <end position="223"/>
    </location>
</feature>
<evidence type="ECO:0000256" key="7">
    <source>
        <dbReference type="PROSITE-ProRule" id="PRU00644"/>
    </source>
</evidence>
<dbReference type="Pfam" id="PF09454">
    <property type="entry name" value="Vps23_core"/>
    <property type="match status" value="1"/>
</dbReference>
<dbReference type="InterPro" id="IPR052070">
    <property type="entry name" value="ESCRT-I_UEV_domain"/>
</dbReference>
<feature type="compositionally biased region" description="Pro residues" evidence="8">
    <location>
        <begin position="285"/>
        <end position="302"/>
    </location>
</feature>
<keyword evidence="5 7" id="KW-0653">Protein transport</keyword>
<dbReference type="InterPro" id="IPR037202">
    <property type="entry name" value="ESCRT_assembly_dom"/>
</dbReference>
<feature type="region of interest" description="Disordered" evidence="8">
    <location>
        <begin position="155"/>
        <end position="361"/>
    </location>
</feature>
<dbReference type="SUPFAM" id="SSF54495">
    <property type="entry name" value="UBC-like"/>
    <property type="match status" value="1"/>
</dbReference>
<keyword evidence="3 7" id="KW-0813">Transport</keyword>
<keyword evidence="4" id="KW-0967">Endosome</keyword>
<dbReference type="Pfam" id="PF05743">
    <property type="entry name" value="UEV"/>
    <property type="match status" value="1"/>
</dbReference>
<feature type="compositionally biased region" description="Polar residues" evidence="8">
    <location>
        <begin position="339"/>
        <end position="351"/>
    </location>
</feature>
<evidence type="ECO:0000256" key="6">
    <source>
        <dbReference type="ARBA" id="ARBA00023054"/>
    </source>
</evidence>
<dbReference type="STRING" id="47428.A0A284QV58"/>
<dbReference type="Proteomes" id="UP000219338">
    <property type="component" value="Unassembled WGS sequence"/>
</dbReference>
<evidence type="ECO:0000256" key="4">
    <source>
        <dbReference type="ARBA" id="ARBA00022753"/>
    </source>
</evidence>